<keyword evidence="7" id="KW-0521">NADP</keyword>
<feature type="binding site" evidence="7">
    <location>
        <position position="243"/>
    </location>
    <ligand>
        <name>sn-glycerol 3-phosphate</name>
        <dbReference type="ChEBI" id="CHEBI:57597"/>
    </ligand>
</feature>
<evidence type="ECO:0000256" key="8">
    <source>
        <dbReference type="RuleBase" id="RU000437"/>
    </source>
</evidence>
<evidence type="ECO:0000259" key="11">
    <source>
        <dbReference type="Pfam" id="PF07479"/>
    </source>
</evidence>
<reference evidence="12 13" key="1">
    <citation type="submission" date="2014-02" db="EMBL/GenBank/DDBJ databases">
        <title>Diversity of Thermotogales isolates from hydrothermal vents.</title>
        <authorList>
            <person name="Haverkamp T.H.A."/>
            <person name="Lossouarn J."/>
            <person name="Geslin C."/>
            <person name="Nesbo C.L."/>
        </authorList>
    </citation>
    <scope>NUCLEOTIDE SEQUENCE [LARGE SCALE GENOMIC DNA]</scope>
    <source>
        <strain evidence="12 13">431</strain>
    </source>
</reference>
<keyword evidence="4 7" id="KW-0443">Lipid metabolism</keyword>
<evidence type="ECO:0000256" key="1">
    <source>
        <dbReference type="ARBA" id="ARBA00011009"/>
    </source>
</evidence>
<dbReference type="InterPro" id="IPR006168">
    <property type="entry name" value="G3P_DH_NAD-dep"/>
</dbReference>
<comment type="catalytic activity">
    <reaction evidence="7">
        <text>sn-glycerol 3-phosphate + NAD(+) = dihydroxyacetone phosphate + NADH + H(+)</text>
        <dbReference type="Rhea" id="RHEA:11092"/>
        <dbReference type="ChEBI" id="CHEBI:15378"/>
        <dbReference type="ChEBI" id="CHEBI:57540"/>
        <dbReference type="ChEBI" id="CHEBI:57597"/>
        <dbReference type="ChEBI" id="CHEBI:57642"/>
        <dbReference type="ChEBI" id="CHEBI:57945"/>
        <dbReference type="EC" id="1.1.1.94"/>
    </reaction>
</comment>
<dbReference type="Proteomes" id="UP000185490">
    <property type="component" value="Chromosome"/>
</dbReference>
<evidence type="ECO:0000313" key="12">
    <source>
        <dbReference type="EMBL" id="APT74654.1"/>
    </source>
</evidence>
<feature type="binding site" evidence="7">
    <location>
        <position position="11"/>
    </location>
    <ligand>
        <name>NADPH</name>
        <dbReference type="ChEBI" id="CHEBI:57783"/>
    </ligand>
</feature>
<evidence type="ECO:0000256" key="9">
    <source>
        <dbReference type="RuleBase" id="RU000439"/>
    </source>
</evidence>
<feature type="binding site" evidence="7">
    <location>
        <position position="244"/>
    </location>
    <ligand>
        <name>NADPH</name>
        <dbReference type="ChEBI" id="CHEBI:57783"/>
    </ligand>
</feature>
<feature type="binding site" evidence="7">
    <location>
        <position position="31"/>
    </location>
    <ligand>
        <name>NADPH</name>
        <dbReference type="ChEBI" id="CHEBI:57783"/>
    </ligand>
</feature>
<evidence type="ECO:0000256" key="3">
    <source>
        <dbReference type="ARBA" id="ARBA00023002"/>
    </source>
</evidence>
<dbReference type="Pfam" id="PF01210">
    <property type="entry name" value="NAD_Gly3P_dh_N"/>
    <property type="match status" value="1"/>
</dbReference>
<feature type="binding site" evidence="7">
    <location>
        <position position="244"/>
    </location>
    <ligand>
        <name>sn-glycerol 3-phosphate</name>
        <dbReference type="ChEBI" id="CHEBI:57597"/>
    </ligand>
</feature>
<evidence type="ECO:0000256" key="5">
    <source>
        <dbReference type="ARBA" id="ARBA00023209"/>
    </source>
</evidence>
<comment type="function">
    <text evidence="7">Catalyzes the reduction of the glycolytic intermediate dihydroxyacetone phosphate (DHAP) to sn-glycerol 3-phosphate (G3P), the key precursor for phospholipid synthesis.</text>
</comment>
<dbReference type="GO" id="GO:0047952">
    <property type="term" value="F:glycerol-3-phosphate dehydrogenase [NAD(P)+] activity"/>
    <property type="evidence" value="ECO:0007669"/>
    <property type="project" value="UniProtKB-EC"/>
</dbReference>
<evidence type="ECO:0000259" key="10">
    <source>
        <dbReference type="Pfam" id="PF01210"/>
    </source>
</evidence>
<keyword evidence="7" id="KW-0963">Cytoplasm</keyword>
<sequence>MKFGVIGAGSWGCAFANLLVENSHDVLVWARRKEIVHEINSLKKISYLNGILPLFKATNNIQEVVDFSDYLIIAIPVQFIRENLAKISGWKNVKGIINLSKGLEIKTLKRVSEIVRDFVDLPYTVLSGPSHAEEVAEKIPTAVTIAGGNTSELQKFFSNDYFRVYTSIDVAGVEISGALKNVMAIAAGILDGFGGWDNAKAALMTRALFEMIKFGKIFDADERTFFGLSGVGDLMVTCNSRHSRNRLLGEFIAKGKTLSEIVKSSKMVAEGMYTVKAVVNIASQQSIDMPISKEVYKILYENKDPKISMLDLMRRPLKEEWYI</sequence>
<proteinExistence type="inferred from homology"/>
<dbReference type="SUPFAM" id="SSF48179">
    <property type="entry name" value="6-phosphogluconate dehydrogenase C-terminal domain-like"/>
    <property type="match status" value="1"/>
</dbReference>
<protein>
    <recommendedName>
        <fullName evidence="7">Glycerol-3-phosphate dehydrogenase [NAD(P)+]</fullName>
        <ecNumber evidence="7">1.1.1.94</ecNumber>
    </recommendedName>
    <alternativeName>
        <fullName evidence="7">NAD(P)(+)-dependent glycerol-3-phosphate dehydrogenase</fullName>
    </alternativeName>
    <alternativeName>
        <fullName evidence="7">NAD(P)H-dependent dihydroxyacetone-phosphate reductase</fullName>
    </alternativeName>
</protein>
<feature type="domain" description="Glycerol-3-phosphate dehydrogenase NAD-dependent C-terminal" evidence="11">
    <location>
        <begin position="169"/>
        <end position="306"/>
    </location>
</feature>
<feature type="binding site" evidence="7">
    <location>
        <position position="233"/>
    </location>
    <ligand>
        <name>sn-glycerol 3-phosphate</name>
        <dbReference type="ChEBI" id="CHEBI:57597"/>
    </ligand>
</feature>
<comment type="similarity">
    <text evidence="1 7 8">Belongs to the NAD-dependent glycerol-3-phosphate dehydrogenase family.</text>
</comment>
<dbReference type="PANTHER" id="PTHR11728">
    <property type="entry name" value="GLYCEROL-3-PHOSPHATE DEHYDROGENASE"/>
    <property type="match status" value="1"/>
</dbReference>
<dbReference type="EMBL" id="CP007389">
    <property type="protein sequence ID" value="APT74654.1"/>
    <property type="molecule type" value="Genomic_DNA"/>
</dbReference>
<feature type="binding site" evidence="7">
    <location>
        <position position="132"/>
    </location>
    <ligand>
        <name>NADPH</name>
        <dbReference type="ChEBI" id="CHEBI:57783"/>
    </ligand>
</feature>
<feature type="binding site" evidence="7">
    <location>
        <position position="101"/>
    </location>
    <ligand>
        <name>sn-glycerol 3-phosphate</name>
        <dbReference type="ChEBI" id="CHEBI:57597"/>
    </ligand>
</feature>
<dbReference type="NCBIfam" id="NF000942">
    <property type="entry name" value="PRK00094.1-4"/>
    <property type="match status" value="1"/>
</dbReference>
<keyword evidence="13" id="KW-1185">Reference proteome</keyword>
<comment type="subcellular location">
    <subcellularLocation>
        <location evidence="7">Cytoplasm</location>
    </subcellularLocation>
</comment>
<organism evidence="12 13">
    <name type="scientific">Thermosipho melanesiensis</name>
    <dbReference type="NCBI Taxonomy" id="46541"/>
    <lineage>
        <taxon>Bacteria</taxon>
        <taxon>Thermotogati</taxon>
        <taxon>Thermotogota</taxon>
        <taxon>Thermotogae</taxon>
        <taxon>Thermotogales</taxon>
        <taxon>Fervidobacteriaceae</taxon>
        <taxon>Thermosipho</taxon>
    </lineage>
</organism>
<feature type="binding site" evidence="7">
    <location>
        <position position="270"/>
    </location>
    <ligand>
        <name>NADPH</name>
        <dbReference type="ChEBI" id="CHEBI:57783"/>
    </ligand>
</feature>
<feature type="binding site" evidence="7">
    <location>
        <position position="32"/>
    </location>
    <ligand>
        <name>NADPH</name>
        <dbReference type="ChEBI" id="CHEBI:57783"/>
    </ligand>
</feature>
<dbReference type="Pfam" id="PF07479">
    <property type="entry name" value="NAD_Gly3P_dh_C"/>
    <property type="match status" value="1"/>
</dbReference>
<feature type="binding site" evidence="7">
    <location>
        <position position="180"/>
    </location>
    <ligand>
        <name>sn-glycerol 3-phosphate</name>
        <dbReference type="ChEBI" id="CHEBI:57597"/>
    </ligand>
</feature>
<evidence type="ECO:0000256" key="6">
    <source>
        <dbReference type="ARBA" id="ARBA00023264"/>
    </source>
</evidence>
<dbReference type="PANTHER" id="PTHR11728:SF1">
    <property type="entry name" value="GLYCEROL-3-PHOSPHATE DEHYDROGENASE [NAD(+)] 2, CHLOROPLASTIC"/>
    <property type="match status" value="1"/>
</dbReference>
<dbReference type="InterPro" id="IPR008927">
    <property type="entry name" value="6-PGluconate_DH-like_C_sf"/>
</dbReference>
<accession>A0ABM6GG84</accession>
<feature type="binding site" evidence="7">
    <location>
        <position position="130"/>
    </location>
    <ligand>
        <name>sn-glycerol 3-phosphate</name>
        <dbReference type="ChEBI" id="CHEBI:57597"/>
    </ligand>
</feature>
<feature type="active site" description="Proton acceptor" evidence="7">
    <location>
        <position position="180"/>
    </location>
</feature>
<dbReference type="Gene3D" id="3.40.50.720">
    <property type="entry name" value="NAD(P)-binding Rossmann-like Domain"/>
    <property type="match status" value="1"/>
</dbReference>
<feature type="binding site" evidence="7">
    <location>
        <position position="128"/>
    </location>
    <ligand>
        <name>sn-glycerol 3-phosphate</name>
        <dbReference type="ChEBI" id="CHEBI:57597"/>
    </ligand>
</feature>
<dbReference type="PRINTS" id="PR00077">
    <property type="entry name" value="GPDHDRGNASE"/>
</dbReference>
<keyword evidence="5 7" id="KW-0594">Phospholipid biosynthesis</keyword>
<feature type="binding site" evidence="7">
    <location>
        <position position="245"/>
    </location>
    <ligand>
        <name>sn-glycerol 3-phosphate</name>
        <dbReference type="ChEBI" id="CHEBI:57597"/>
    </ligand>
</feature>
<evidence type="ECO:0000256" key="4">
    <source>
        <dbReference type="ARBA" id="ARBA00023098"/>
    </source>
</evidence>
<dbReference type="InterPro" id="IPR013328">
    <property type="entry name" value="6PGD_dom2"/>
</dbReference>
<keyword evidence="3 7" id="KW-0560">Oxidoreductase</keyword>
<feature type="binding site" evidence="7">
    <location>
        <position position="268"/>
    </location>
    <ligand>
        <name>NADPH</name>
        <dbReference type="ChEBI" id="CHEBI:57783"/>
    </ligand>
</feature>
<dbReference type="RefSeq" id="WP_012057983.1">
    <property type="nucleotide sequence ID" value="NZ_CP007389.1"/>
</dbReference>
<keyword evidence="7" id="KW-0547">Nucleotide-binding</keyword>
<feature type="binding site" evidence="7">
    <location>
        <position position="47"/>
    </location>
    <ligand>
        <name>NADPH</name>
        <dbReference type="ChEBI" id="CHEBI:57783"/>
    </ligand>
</feature>
<dbReference type="InterPro" id="IPR011128">
    <property type="entry name" value="G3P_DH_NAD-dep_N"/>
</dbReference>
<dbReference type="EC" id="1.1.1.94" evidence="7"/>
<name>A0ABM6GG84_9BACT</name>
<keyword evidence="2 7" id="KW-0444">Lipid biosynthesis</keyword>
<feature type="binding site" evidence="7">
    <location>
        <position position="10"/>
    </location>
    <ligand>
        <name>NADPH</name>
        <dbReference type="ChEBI" id="CHEBI:57783"/>
    </ligand>
</feature>
<comment type="pathway">
    <text evidence="7">Membrane lipid metabolism; glycerophospholipid metabolism.</text>
</comment>
<gene>
    <name evidence="7 12" type="primary">gpsA</name>
    <name evidence="12" type="ORF">BW47_09420</name>
</gene>
<dbReference type="Gene3D" id="1.10.1040.10">
    <property type="entry name" value="N-(1-d-carboxylethyl)-l-norvaline Dehydrogenase, domain 2"/>
    <property type="match status" value="1"/>
</dbReference>
<dbReference type="HAMAP" id="MF_00394">
    <property type="entry name" value="NAD_Glyc3P_dehydrog"/>
    <property type="match status" value="1"/>
</dbReference>
<feature type="domain" description="Glycerol-3-phosphate dehydrogenase NAD-dependent N-terminal" evidence="10">
    <location>
        <begin position="4"/>
        <end position="150"/>
    </location>
</feature>
<dbReference type="InterPro" id="IPR006109">
    <property type="entry name" value="G3P_DH_NAD-dep_C"/>
</dbReference>
<feature type="binding site" evidence="7">
    <location>
        <position position="101"/>
    </location>
    <ligand>
        <name>NADPH</name>
        <dbReference type="ChEBI" id="CHEBI:57783"/>
    </ligand>
</feature>
<evidence type="ECO:0000313" key="13">
    <source>
        <dbReference type="Proteomes" id="UP000185490"/>
    </source>
</evidence>
<keyword evidence="6 7" id="KW-1208">Phospholipid metabolism</keyword>
<evidence type="ECO:0000256" key="7">
    <source>
        <dbReference type="HAMAP-Rule" id="MF_00394"/>
    </source>
</evidence>
<dbReference type="PIRSF" id="PIRSF000114">
    <property type="entry name" value="Glycerol-3-P_dh"/>
    <property type="match status" value="1"/>
</dbReference>
<dbReference type="InterPro" id="IPR036291">
    <property type="entry name" value="NAD(P)-bd_dom_sf"/>
</dbReference>
<dbReference type="NCBIfam" id="NF000940">
    <property type="entry name" value="PRK00094.1-2"/>
    <property type="match status" value="1"/>
</dbReference>
<keyword evidence="7 8" id="KW-0520">NAD</keyword>
<dbReference type="SUPFAM" id="SSF51735">
    <property type="entry name" value="NAD(P)-binding Rossmann-fold domains"/>
    <property type="match status" value="1"/>
</dbReference>
<evidence type="ECO:0000256" key="2">
    <source>
        <dbReference type="ARBA" id="ARBA00022516"/>
    </source>
</evidence>
<comment type="catalytic activity">
    <reaction evidence="7 9">
        <text>sn-glycerol 3-phosphate + NADP(+) = dihydroxyacetone phosphate + NADPH + H(+)</text>
        <dbReference type="Rhea" id="RHEA:11096"/>
        <dbReference type="ChEBI" id="CHEBI:15378"/>
        <dbReference type="ChEBI" id="CHEBI:57597"/>
        <dbReference type="ChEBI" id="CHEBI:57642"/>
        <dbReference type="ChEBI" id="CHEBI:57783"/>
        <dbReference type="ChEBI" id="CHEBI:58349"/>
        <dbReference type="EC" id="1.1.1.94"/>
    </reaction>
</comment>